<dbReference type="Gene3D" id="3.90.1150.160">
    <property type="match status" value="1"/>
</dbReference>
<dbReference type="PANTHER" id="PTHR43321:SF34">
    <property type="entry name" value="GLUTAMATE DECARBOXYLASE 1"/>
    <property type="match status" value="1"/>
</dbReference>
<dbReference type="AlphaFoldDB" id="A0A0D3B1M7"/>
<comment type="similarity">
    <text evidence="1">Belongs to the group II decarboxylase family.</text>
</comment>
<dbReference type="EnsemblPlants" id="Bo3g012590.1">
    <property type="protein sequence ID" value="Bo3g012590.1"/>
    <property type="gene ID" value="Bo3g012590"/>
</dbReference>
<dbReference type="FunFam" id="3.90.1150.160:FF:000001">
    <property type="entry name" value="Glutamate decarboxylase"/>
    <property type="match status" value="1"/>
</dbReference>
<dbReference type="STRING" id="109376.A0A0D3B1M7"/>
<dbReference type="GO" id="GO:0004351">
    <property type="term" value="F:glutamate decarboxylase activity"/>
    <property type="evidence" value="ECO:0007669"/>
    <property type="project" value="InterPro"/>
</dbReference>
<dbReference type="PANTHER" id="PTHR43321">
    <property type="entry name" value="GLUTAMATE DECARBOXYLASE"/>
    <property type="match status" value="1"/>
</dbReference>
<evidence type="ECO:0000313" key="2">
    <source>
        <dbReference type="EnsemblPlants" id="Bo3g012590.1"/>
    </source>
</evidence>
<dbReference type="GO" id="GO:0005829">
    <property type="term" value="C:cytosol"/>
    <property type="evidence" value="ECO:0007669"/>
    <property type="project" value="TreeGrafter"/>
</dbReference>
<name>A0A0D3B1M7_BRAOL</name>
<dbReference type="GO" id="GO:0030170">
    <property type="term" value="F:pyridoxal phosphate binding"/>
    <property type="evidence" value="ECO:0007669"/>
    <property type="project" value="InterPro"/>
</dbReference>
<dbReference type="InterPro" id="IPR015424">
    <property type="entry name" value="PyrdxlP-dep_Trfase"/>
</dbReference>
<dbReference type="OMA" id="HGHATRC"/>
<proteinExistence type="inferred from homology"/>
<dbReference type="InterPro" id="IPR010107">
    <property type="entry name" value="Glutamate_decarboxylase"/>
</dbReference>
<dbReference type="GO" id="GO:0006538">
    <property type="term" value="P:L-glutamate catabolic process"/>
    <property type="evidence" value="ECO:0007669"/>
    <property type="project" value="TreeGrafter"/>
</dbReference>
<reference evidence="2" key="2">
    <citation type="submission" date="2015-03" db="UniProtKB">
        <authorList>
            <consortium name="EnsemblPlants"/>
        </authorList>
    </citation>
    <scope>IDENTIFICATION</scope>
</reference>
<dbReference type="eggNOG" id="KOG1383">
    <property type="taxonomic scope" value="Eukaryota"/>
</dbReference>
<keyword evidence="3" id="KW-1185">Reference proteome</keyword>
<sequence length="118" mass="13431">MIMLRNGLEKTETFNIVSKNEGVPLVAFSLKDSSSHTEFEISDMFAVPAYTMPPNAQHITVLLVVIREDFSRTLAERFVIDIEKVMRELDELPSRVIHKISLGTTRKHRYSDGHSDGK</sequence>
<dbReference type="Gramene" id="Bo3g012590.1">
    <property type="protein sequence ID" value="Bo3g012590.1"/>
    <property type="gene ID" value="Bo3g012590"/>
</dbReference>
<dbReference type="SUPFAM" id="SSF53383">
    <property type="entry name" value="PLP-dependent transferases"/>
    <property type="match status" value="1"/>
</dbReference>
<protein>
    <submittedName>
        <fullName evidence="2">Uncharacterized protein</fullName>
    </submittedName>
</protein>
<dbReference type="HOGENOM" id="CLU_144391_0_0_1"/>
<evidence type="ECO:0000313" key="3">
    <source>
        <dbReference type="Proteomes" id="UP000032141"/>
    </source>
</evidence>
<dbReference type="Proteomes" id="UP000032141">
    <property type="component" value="Chromosome C3"/>
</dbReference>
<evidence type="ECO:0000256" key="1">
    <source>
        <dbReference type="ARBA" id="ARBA00009533"/>
    </source>
</evidence>
<organism evidence="2 3">
    <name type="scientific">Brassica oleracea var. oleracea</name>
    <dbReference type="NCBI Taxonomy" id="109376"/>
    <lineage>
        <taxon>Eukaryota</taxon>
        <taxon>Viridiplantae</taxon>
        <taxon>Streptophyta</taxon>
        <taxon>Embryophyta</taxon>
        <taxon>Tracheophyta</taxon>
        <taxon>Spermatophyta</taxon>
        <taxon>Magnoliopsida</taxon>
        <taxon>eudicotyledons</taxon>
        <taxon>Gunneridae</taxon>
        <taxon>Pentapetalae</taxon>
        <taxon>rosids</taxon>
        <taxon>malvids</taxon>
        <taxon>Brassicales</taxon>
        <taxon>Brassicaceae</taxon>
        <taxon>Brassiceae</taxon>
        <taxon>Brassica</taxon>
    </lineage>
</organism>
<reference evidence="2 3" key="1">
    <citation type="journal article" date="2014" name="Genome Biol.">
        <title>Transcriptome and methylome profiling reveals relics of genome dominance in the mesopolyploid Brassica oleracea.</title>
        <authorList>
            <person name="Parkin I.A."/>
            <person name="Koh C."/>
            <person name="Tang H."/>
            <person name="Robinson S.J."/>
            <person name="Kagale S."/>
            <person name="Clarke W.E."/>
            <person name="Town C.D."/>
            <person name="Nixon J."/>
            <person name="Krishnakumar V."/>
            <person name="Bidwell S.L."/>
            <person name="Denoeud F."/>
            <person name="Belcram H."/>
            <person name="Links M.G."/>
            <person name="Just J."/>
            <person name="Clarke C."/>
            <person name="Bender T."/>
            <person name="Huebert T."/>
            <person name="Mason A.S."/>
            <person name="Pires J.C."/>
            <person name="Barker G."/>
            <person name="Moore J."/>
            <person name="Walley P.G."/>
            <person name="Manoli S."/>
            <person name="Batley J."/>
            <person name="Edwards D."/>
            <person name="Nelson M.N."/>
            <person name="Wang X."/>
            <person name="Paterson A.H."/>
            <person name="King G."/>
            <person name="Bancroft I."/>
            <person name="Chalhoub B."/>
            <person name="Sharpe A.G."/>
        </authorList>
    </citation>
    <scope>NUCLEOTIDE SEQUENCE</scope>
    <source>
        <strain evidence="2 3">cv. TO1000</strain>
    </source>
</reference>
<accession>A0A0D3B1M7</accession>